<dbReference type="CDD" id="cd00093">
    <property type="entry name" value="HTH_XRE"/>
    <property type="match status" value="1"/>
</dbReference>
<dbReference type="Pfam" id="PF17765">
    <property type="entry name" value="MLTR_LBD"/>
    <property type="match status" value="1"/>
</dbReference>
<dbReference type="Pfam" id="PF13560">
    <property type="entry name" value="HTH_31"/>
    <property type="match status" value="1"/>
</dbReference>
<proteinExistence type="predicted"/>
<feature type="domain" description="MmyB-like transcription regulator ligand binding" evidence="1">
    <location>
        <begin position="83"/>
        <end position="241"/>
    </location>
</feature>
<keyword evidence="3" id="KW-1185">Reference proteome</keyword>
<dbReference type="SUPFAM" id="SSF47413">
    <property type="entry name" value="lambda repressor-like DNA-binding domains"/>
    <property type="match status" value="1"/>
</dbReference>
<evidence type="ECO:0000313" key="3">
    <source>
        <dbReference type="Proteomes" id="UP000622547"/>
    </source>
</evidence>
<dbReference type="Gene3D" id="3.30.450.180">
    <property type="match status" value="1"/>
</dbReference>
<comment type="caution">
    <text evidence="2">The sequence shown here is derived from an EMBL/GenBank/DDBJ whole genome shotgun (WGS) entry which is preliminary data.</text>
</comment>
<evidence type="ECO:0000259" key="1">
    <source>
        <dbReference type="Pfam" id="PF17765"/>
    </source>
</evidence>
<dbReference type="EMBL" id="BOOP01000013">
    <property type="protein sequence ID" value="GII38210.1"/>
    <property type="molecule type" value="Genomic_DNA"/>
</dbReference>
<dbReference type="PANTHER" id="PTHR35010:SF2">
    <property type="entry name" value="BLL4672 PROTEIN"/>
    <property type="match status" value="1"/>
</dbReference>
<dbReference type="AlphaFoldDB" id="A0A8J3XEK6"/>
<dbReference type="InterPro" id="IPR041413">
    <property type="entry name" value="MLTR_LBD"/>
</dbReference>
<dbReference type="GO" id="GO:0003677">
    <property type="term" value="F:DNA binding"/>
    <property type="evidence" value="ECO:0007669"/>
    <property type="project" value="InterPro"/>
</dbReference>
<dbReference type="InterPro" id="IPR010982">
    <property type="entry name" value="Lambda_DNA-bd_dom_sf"/>
</dbReference>
<reference evidence="2 3" key="1">
    <citation type="submission" date="2021-01" db="EMBL/GenBank/DDBJ databases">
        <title>Whole genome shotgun sequence of Planotetraspora phitsanulokensis NBRC 104273.</title>
        <authorList>
            <person name="Komaki H."/>
            <person name="Tamura T."/>
        </authorList>
    </citation>
    <scope>NUCLEOTIDE SEQUENCE [LARGE SCALE GENOMIC DNA]</scope>
    <source>
        <strain evidence="2 3">NBRC 104273</strain>
    </source>
</reference>
<organism evidence="2 3">
    <name type="scientific">Planotetraspora phitsanulokensis</name>
    <dbReference type="NCBI Taxonomy" id="575192"/>
    <lineage>
        <taxon>Bacteria</taxon>
        <taxon>Bacillati</taxon>
        <taxon>Actinomycetota</taxon>
        <taxon>Actinomycetes</taxon>
        <taxon>Streptosporangiales</taxon>
        <taxon>Streptosporangiaceae</taxon>
        <taxon>Planotetraspora</taxon>
    </lineage>
</organism>
<sequence>MGLQRVDDNSRTPGLRRDEVAMLAGVSTDYYMRLEQGRERHPSDQVIEALARALLLGSEATEHLHRLARERVPLRRPVDHPVPDLLRLVKAWDHGPAFIVNRRWDVLVRNPLSVAVCGWMEHSDNLLRLIFLNPESQEFFRKDWEQEARAYVAHVRALAGGNDEDPFLRELVDELTRSSEAFRRMWARHDVYARTQQYVHMHHRDAGDLAIRFEGFNVNSAPGQILVVGQAETGSRSEDALITLSRSLVDSR</sequence>
<dbReference type="Gene3D" id="1.10.260.40">
    <property type="entry name" value="lambda repressor-like DNA-binding domains"/>
    <property type="match status" value="1"/>
</dbReference>
<dbReference type="Proteomes" id="UP000622547">
    <property type="component" value="Unassembled WGS sequence"/>
</dbReference>
<accession>A0A8J3XEK6</accession>
<name>A0A8J3XEK6_9ACTN</name>
<evidence type="ECO:0000313" key="2">
    <source>
        <dbReference type="EMBL" id="GII38210.1"/>
    </source>
</evidence>
<protein>
    <submittedName>
        <fullName evidence="2">Transcriptional regulator</fullName>
    </submittedName>
</protein>
<dbReference type="PANTHER" id="PTHR35010">
    <property type="entry name" value="BLL4672 PROTEIN-RELATED"/>
    <property type="match status" value="1"/>
</dbReference>
<dbReference type="InterPro" id="IPR001387">
    <property type="entry name" value="Cro/C1-type_HTH"/>
</dbReference>
<gene>
    <name evidence="2" type="ORF">Pph01_32130</name>
</gene>